<dbReference type="Proteomes" id="UP000626109">
    <property type="component" value="Unassembled WGS sequence"/>
</dbReference>
<dbReference type="AlphaFoldDB" id="A0A813KHT9"/>
<evidence type="ECO:0000313" key="3">
    <source>
        <dbReference type="Proteomes" id="UP000626109"/>
    </source>
</evidence>
<evidence type="ECO:0000313" key="1">
    <source>
        <dbReference type="EMBL" id="CAE8658153.1"/>
    </source>
</evidence>
<gene>
    <name evidence="1" type="ORF">PGLA2088_LOCUS13287</name>
    <name evidence="2" type="ORF">PGLA2088_LOCUS34584</name>
</gene>
<sequence length="158" mass="17764">MCPAATPRLPPLSSGQRPLCGLRSQDLRNIPVLGSAVWRVEVKASGNPGAASTEETLELLRLLALILLFIFAAPLHTQSTLFSPDLCSPCNTTRVCTMGYQYPVVRCFWFGLAEGSVRKEEEEPRLLFDSFRRLFFELTESRRLCKKGSRRAQYRLAV</sequence>
<accession>A0A813KHT9</accession>
<comment type="caution">
    <text evidence="2">The sequence shown here is derived from an EMBL/GenBank/DDBJ whole genome shotgun (WGS) entry which is preliminary data.</text>
</comment>
<name>A0A813KHT9_POLGL</name>
<protein>
    <submittedName>
        <fullName evidence="2">Uncharacterized protein</fullName>
    </submittedName>
</protein>
<dbReference type="EMBL" id="CAJNNW010015830">
    <property type="protein sequence ID" value="CAE8658153.1"/>
    <property type="molecule type" value="Genomic_DNA"/>
</dbReference>
<evidence type="ECO:0000313" key="2">
    <source>
        <dbReference type="EMBL" id="CAE8707529.1"/>
    </source>
</evidence>
<proteinExistence type="predicted"/>
<dbReference type="EMBL" id="CAJNNW010031427">
    <property type="protein sequence ID" value="CAE8707529.1"/>
    <property type="molecule type" value="Genomic_DNA"/>
</dbReference>
<organism evidence="2 3">
    <name type="scientific">Polarella glacialis</name>
    <name type="common">Dinoflagellate</name>
    <dbReference type="NCBI Taxonomy" id="89957"/>
    <lineage>
        <taxon>Eukaryota</taxon>
        <taxon>Sar</taxon>
        <taxon>Alveolata</taxon>
        <taxon>Dinophyceae</taxon>
        <taxon>Suessiales</taxon>
        <taxon>Suessiaceae</taxon>
        <taxon>Polarella</taxon>
    </lineage>
</organism>
<reference evidence="2" key="1">
    <citation type="submission" date="2021-02" db="EMBL/GenBank/DDBJ databases">
        <authorList>
            <person name="Dougan E. K."/>
            <person name="Rhodes N."/>
            <person name="Thang M."/>
            <person name="Chan C."/>
        </authorList>
    </citation>
    <scope>NUCLEOTIDE SEQUENCE</scope>
</reference>